<organism evidence="2 3">
    <name type="scientific">Dinoroseobacter phage vB_DshS-R5C</name>
    <dbReference type="NCBI Taxonomy" id="1965368"/>
    <lineage>
        <taxon>Viruses</taxon>
        <taxon>Duplodnaviria</taxon>
        <taxon>Heunggongvirae</taxon>
        <taxon>Uroviricota</taxon>
        <taxon>Caudoviricetes</taxon>
        <taxon>Nanhaivirus</taxon>
        <taxon>Nanhaivirus D5C</taxon>
    </lineage>
</organism>
<dbReference type="Proteomes" id="UP000224401">
    <property type="component" value="Segment"/>
</dbReference>
<gene>
    <name evidence="2" type="ORF">vBDshSR5C_21</name>
</gene>
<keyword evidence="1" id="KW-0472">Membrane</keyword>
<keyword evidence="3" id="KW-1185">Reference proteome</keyword>
<feature type="transmembrane region" description="Helical" evidence="1">
    <location>
        <begin position="44"/>
        <end position="63"/>
    </location>
</feature>
<evidence type="ECO:0000256" key="1">
    <source>
        <dbReference type="SAM" id="Phobius"/>
    </source>
</evidence>
<protein>
    <submittedName>
        <fullName evidence="2">Uncharacterized protein</fullName>
    </submittedName>
</protein>
<sequence>MIDPRLAITWIKQEAQATWLMSSVIDRVVAAASVAFLALDMLQFNLFGMIMDAVVVAYVWHTVRERVNG</sequence>
<evidence type="ECO:0000313" key="3">
    <source>
        <dbReference type="Proteomes" id="UP000224401"/>
    </source>
</evidence>
<accession>A0A1V0DY46</accession>
<evidence type="ECO:0000313" key="2">
    <source>
        <dbReference type="EMBL" id="ARB06075.1"/>
    </source>
</evidence>
<keyword evidence="1" id="KW-0812">Transmembrane</keyword>
<dbReference type="EMBL" id="KY606587">
    <property type="protein sequence ID" value="ARB06075.1"/>
    <property type="molecule type" value="Genomic_DNA"/>
</dbReference>
<name>A0A1V0DY46_9CAUD</name>
<reference evidence="2 3" key="1">
    <citation type="submission" date="2017-02" db="EMBL/GenBank/DDBJ databases">
        <title>A novel roseosiphophage isolated from the oligotrophic South China Sea.</title>
        <authorList>
            <person name="Yang Y."/>
            <person name="Cai L."/>
            <person name="Zhang R."/>
        </authorList>
    </citation>
    <scope>NUCLEOTIDE SEQUENCE [LARGE SCALE GENOMIC DNA]</scope>
</reference>
<proteinExistence type="predicted"/>
<keyword evidence="1" id="KW-1133">Transmembrane helix</keyword>